<dbReference type="InterPro" id="IPR027417">
    <property type="entry name" value="P-loop_NTPase"/>
</dbReference>
<accession>A0ABP7GUP8</accession>
<evidence type="ECO:0000313" key="6">
    <source>
        <dbReference type="EMBL" id="GAA3775101.1"/>
    </source>
</evidence>
<feature type="transmembrane region" description="Helical" evidence="4">
    <location>
        <begin position="26"/>
        <end position="45"/>
    </location>
</feature>
<keyword evidence="4" id="KW-0472">Membrane</keyword>
<dbReference type="SUPFAM" id="SSF52540">
    <property type="entry name" value="P-loop containing nucleoside triphosphate hydrolases"/>
    <property type="match status" value="1"/>
</dbReference>
<keyword evidence="7" id="KW-1185">Reference proteome</keyword>
<dbReference type="Pfam" id="PF00488">
    <property type="entry name" value="MutS_V"/>
    <property type="match status" value="1"/>
</dbReference>
<dbReference type="Gene3D" id="1.10.1420.10">
    <property type="match status" value="1"/>
</dbReference>
<gene>
    <name evidence="6" type="ORF">GCM10022271_04050</name>
</gene>
<name>A0ABP7GUP8_9FLAO</name>
<protein>
    <submittedName>
        <fullName evidence="6">MutS family DNA mismatch repair protein</fullName>
    </submittedName>
</protein>
<keyword evidence="3" id="KW-0238">DNA-binding</keyword>
<evidence type="ECO:0000313" key="7">
    <source>
        <dbReference type="Proteomes" id="UP001501456"/>
    </source>
</evidence>
<dbReference type="EMBL" id="BAABBI010000001">
    <property type="protein sequence ID" value="GAA3775101.1"/>
    <property type="molecule type" value="Genomic_DNA"/>
</dbReference>
<keyword evidence="2" id="KW-0067">ATP-binding</keyword>
<feature type="transmembrane region" description="Helical" evidence="4">
    <location>
        <begin position="51"/>
        <end position="69"/>
    </location>
</feature>
<proteinExistence type="predicted"/>
<dbReference type="InterPro" id="IPR045076">
    <property type="entry name" value="MutS"/>
</dbReference>
<evidence type="ECO:0000256" key="2">
    <source>
        <dbReference type="ARBA" id="ARBA00022840"/>
    </source>
</evidence>
<organism evidence="6 7">
    <name type="scientific">Corallibacter vietnamensis</name>
    <dbReference type="NCBI Taxonomy" id="904130"/>
    <lineage>
        <taxon>Bacteria</taxon>
        <taxon>Pseudomonadati</taxon>
        <taxon>Bacteroidota</taxon>
        <taxon>Flavobacteriia</taxon>
        <taxon>Flavobacteriales</taxon>
        <taxon>Flavobacteriaceae</taxon>
        <taxon>Corallibacter</taxon>
    </lineage>
</organism>
<keyword evidence="4" id="KW-1133">Transmembrane helix</keyword>
<evidence type="ECO:0000256" key="3">
    <source>
        <dbReference type="ARBA" id="ARBA00023125"/>
    </source>
</evidence>
<reference evidence="7" key="1">
    <citation type="journal article" date="2019" name="Int. J. Syst. Evol. Microbiol.">
        <title>The Global Catalogue of Microorganisms (GCM) 10K type strain sequencing project: providing services to taxonomists for standard genome sequencing and annotation.</title>
        <authorList>
            <consortium name="The Broad Institute Genomics Platform"/>
            <consortium name="The Broad Institute Genome Sequencing Center for Infectious Disease"/>
            <person name="Wu L."/>
            <person name="Ma J."/>
        </authorList>
    </citation>
    <scope>NUCLEOTIDE SEQUENCE [LARGE SCALE GENOMIC DNA]</scope>
    <source>
        <strain evidence="7">JCM 17525</strain>
    </source>
</reference>
<dbReference type="PANTHER" id="PTHR11361">
    <property type="entry name" value="DNA MISMATCH REPAIR PROTEIN MUTS FAMILY MEMBER"/>
    <property type="match status" value="1"/>
</dbReference>
<evidence type="ECO:0000256" key="1">
    <source>
        <dbReference type="ARBA" id="ARBA00022741"/>
    </source>
</evidence>
<keyword evidence="1" id="KW-0547">Nucleotide-binding</keyword>
<evidence type="ECO:0000256" key="4">
    <source>
        <dbReference type="SAM" id="Phobius"/>
    </source>
</evidence>
<keyword evidence="4" id="KW-0812">Transmembrane</keyword>
<comment type="caution">
    <text evidence="6">The sequence shown here is derived from an EMBL/GenBank/DDBJ whole genome shotgun (WGS) entry which is preliminary data.</text>
</comment>
<sequence>MQKPEAFYTSQLEHHQAEVKVFQKKLLTLSSLRLLVFLVTAFAIYLTYNHWQIAVIIGLAGITSFIYLLSKYTDVKYKRDISKALVRLNQEELAIASGDFHSRPTGNEFQDPKHFYSLDIDLFGKGSFFQFINRTRIFEGTHKLANALKANNISEIPQRQQAIKELANKPEWRQMFSAVASLIHVEVSTKTVTNWLQTYKVFLPNVMRWFPIVFRVITLILLGLTIFKIIGFSFIGYWLLIGLGITGIYLKKINQLASKTDKVKDTFRQYASLLNSIESESFTTDLLLEKQKEIQSYKEKASHIFSKFSKHLDALDNRNNLISAIFGNGLFLTDIKNSYNVEQWIVTYKQTVAKWFEVVTFFDAYNSLGNFAFNHPEYVFPDIVDKQITIQSTALGHPLLDATKRVDSDLEINHQEFFIITGANMAGKSTFLRTVSLHIVMANVGLPVCATKSSYQPIKLITSMRTSDSLTDDSSYFFSELTRLKFIVDAIQDESYFIILDEILKGTNSTDKAIGSKKFVEKLVASHATGIIATHDLSLCDIEAELESVQNYYFDAQIVNDELFFDYKLKKGICQNMNASFLLKKMEIV</sequence>
<feature type="domain" description="DNA mismatch repair proteins mutS family" evidence="5">
    <location>
        <begin position="415"/>
        <end position="587"/>
    </location>
</feature>
<dbReference type="PANTHER" id="PTHR11361:SF99">
    <property type="entry name" value="DNA MISMATCH REPAIR PROTEIN"/>
    <property type="match status" value="1"/>
</dbReference>
<dbReference type="InterPro" id="IPR000432">
    <property type="entry name" value="DNA_mismatch_repair_MutS_C"/>
</dbReference>
<dbReference type="Gene3D" id="3.40.50.300">
    <property type="entry name" value="P-loop containing nucleotide triphosphate hydrolases"/>
    <property type="match status" value="1"/>
</dbReference>
<dbReference type="SMART" id="SM00534">
    <property type="entry name" value="MUTSac"/>
    <property type="match status" value="1"/>
</dbReference>
<dbReference type="Proteomes" id="UP001501456">
    <property type="component" value="Unassembled WGS sequence"/>
</dbReference>
<evidence type="ECO:0000259" key="5">
    <source>
        <dbReference type="SMART" id="SM00534"/>
    </source>
</evidence>
<dbReference type="RefSeq" id="WP_344726542.1">
    <property type="nucleotide sequence ID" value="NZ_BAABBI010000001.1"/>
</dbReference>